<proteinExistence type="predicted"/>
<dbReference type="Pfam" id="PF00072">
    <property type="entry name" value="Response_reg"/>
    <property type="match status" value="1"/>
</dbReference>
<reference evidence="6 7" key="1">
    <citation type="submission" date="2022-04" db="EMBL/GenBank/DDBJ databases">
        <title>Identification of a novel bacterium isolated from mangrove sediments.</title>
        <authorList>
            <person name="Pan X."/>
        </authorList>
    </citation>
    <scope>NUCLEOTIDE SEQUENCE [LARGE SCALE GENOMIC DNA]</scope>
    <source>
        <strain evidence="6 7">B2638</strain>
    </source>
</reference>
<evidence type="ECO:0000256" key="2">
    <source>
        <dbReference type="PROSITE-ProRule" id="PRU00169"/>
    </source>
</evidence>
<name>A0ABT0BL58_9SPHN</name>
<dbReference type="SMART" id="SM00448">
    <property type="entry name" value="REC"/>
    <property type="match status" value="1"/>
</dbReference>
<keyword evidence="1 3" id="KW-0238">DNA-binding</keyword>
<dbReference type="Proteomes" id="UP001202281">
    <property type="component" value="Unassembled WGS sequence"/>
</dbReference>
<evidence type="ECO:0000259" key="4">
    <source>
        <dbReference type="PROSITE" id="PS50110"/>
    </source>
</evidence>
<dbReference type="RefSeq" id="WP_243917798.1">
    <property type="nucleotide sequence ID" value="NZ_JALHLG010000003.1"/>
</dbReference>
<gene>
    <name evidence="6" type="ORF">MTR66_03110</name>
</gene>
<dbReference type="Gene3D" id="3.40.50.2300">
    <property type="match status" value="1"/>
</dbReference>
<dbReference type="SMART" id="SM00862">
    <property type="entry name" value="Trans_reg_C"/>
    <property type="match status" value="1"/>
</dbReference>
<keyword evidence="2" id="KW-0597">Phosphoprotein</keyword>
<evidence type="ECO:0000259" key="5">
    <source>
        <dbReference type="PROSITE" id="PS51755"/>
    </source>
</evidence>
<evidence type="ECO:0000313" key="6">
    <source>
        <dbReference type="EMBL" id="MCJ2185800.1"/>
    </source>
</evidence>
<accession>A0ABT0BL58</accession>
<dbReference type="Gene3D" id="1.10.10.10">
    <property type="entry name" value="Winged helix-like DNA-binding domain superfamily/Winged helix DNA-binding domain"/>
    <property type="match status" value="1"/>
</dbReference>
<dbReference type="InterPro" id="IPR039420">
    <property type="entry name" value="WalR-like"/>
</dbReference>
<comment type="caution">
    <text evidence="6">The sequence shown here is derived from an EMBL/GenBank/DDBJ whole genome shotgun (WGS) entry which is preliminary data.</text>
</comment>
<dbReference type="PANTHER" id="PTHR48111">
    <property type="entry name" value="REGULATOR OF RPOS"/>
    <property type="match status" value="1"/>
</dbReference>
<feature type="domain" description="OmpR/PhoB-type" evidence="5">
    <location>
        <begin position="124"/>
        <end position="222"/>
    </location>
</feature>
<evidence type="ECO:0000256" key="3">
    <source>
        <dbReference type="PROSITE-ProRule" id="PRU01091"/>
    </source>
</evidence>
<dbReference type="SUPFAM" id="SSF52172">
    <property type="entry name" value="CheY-like"/>
    <property type="match status" value="1"/>
</dbReference>
<dbReference type="PROSITE" id="PS50110">
    <property type="entry name" value="RESPONSE_REGULATORY"/>
    <property type="match status" value="1"/>
</dbReference>
<sequence>MRLLLVEDDADVAETLVAFLERDGFVVDLAPTLEIAQDAITDNAFDLIVLDRLLPDGDGVTLITYAERHKLPQRFLLLTALSDLDERLKGLELGADDYLAKPFEPRELLVRIRNVLRREIKVTSEIRQFGPLSFDVAGSAFFIDGVPLSLRRTEALVLEALMARPGVLVPRETLESRVYGYDKFVNANSLESQISRLRKNLSEKTSRVKIQAIRGVGYQLAEE</sequence>
<dbReference type="InterPro" id="IPR001867">
    <property type="entry name" value="OmpR/PhoB-type_DNA-bd"/>
</dbReference>
<feature type="domain" description="Response regulatory" evidence="4">
    <location>
        <begin position="2"/>
        <end position="116"/>
    </location>
</feature>
<dbReference type="InterPro" id="IPR001789">
    <property type="entry name" value="Sig_transdc_resp-reg_receiver"/>
</dbReference>
<evidence type="ECO:0000313" key="7">
    <source>
        <dbReference type="Proteomes" id="UP001202281"/>
    </source>
</evidence>
<keyword evidence="7" id="KW-1185">Reference proteome</keyword>
<dbReference type="PROSITE" id="PS51755">
    <property type="entry name" value="OMPR_PHOB"/>
    <property type="match status" value="1"/>
</dbReference>
<feature type="DNA-binding region" description="OmpR/PhoB-type" evidence="3">
    <location>
        <begin position="124"/>
        <end position="222"/>
    </location>
</feature>
<dbReference type="InterPro" id="IPR011006">
    <property type="entry name" value="CheY-like_superfamily"/>
</dbReference>
<dbReference type="CDD" id="cd00383">
    <property type="entry name" value="trans_reg_C"/>
    <property type="match status" value="1"/>
</dbReference>
<dbReference type="EMBL" id="JALHLG010000003">
    <property type="protein sequence ID" value="MCJ2185800.1"/>
    <property type="molecule type" value="Genomic_DNA"/>
</dbReference>
<dbReference type="Pfam" id="PF00486">
    <property type="entry name" value="Trans_reg_C"/>
    <property type="match status" value="1"/>
</dbReference>
<dbReference type="PANTHER" id="PTHR48111:SF36">
    <property type="entry name" value="TRANSCRIPTIONAL REGULATORY PROTEIN CUTR"/>
    <property type="match status" value="1"/>
</dbReference>
<protein>
    <submittedName>
        <fullName evidence="6">Response regulator transcription factor</fullName>
    </submittedName>
</protein>
<dbReference type="Gene3D" id="6.10.250.690">
    <property type="match status" value="1"/>
</dbReference>
<organism evidence="6 7">
    <name type="scientific">Novosphingobium beihaiensis</name>
    <dbReference type="NCBI Taxonomy" id="2930389"/>
    <lineage>
        <taxon>Bacteria</taxon>
        <taxon>Pseudomonadati</taxon>
        <taxon>Pseudomonadota</taxon>
        <taxon>Alphaproteobacteria</taxon>
        <taxon>Sphingomonadales</taxon>
        <taxon>Sphingomonadaceae</taxon>
        <taxon>Novosphingobium</taxon>
    </lineage>
</organism>
<evidence type="ECO:0000256" key="1">
    <source>
        <dbReference type="ARBA" id="ARBA00023125"/>
    </source>
</evidence>
<dbReference type="InterPro" id="IPR036388">
    <property type="entry name" value="WH-like_DNA-bd_sf"/>
</dbReference>
<feature type="modified residue" description="4-aspartylphosphate" evidence="2">
    <location>
        <position position="51"/>
    </location>
</feature>